<evidence type="ECO:0000256" key="1">
    <source>
        <dbReference type="ARBA" id="ARBA00022723"/>
    </source>
</evidence>
<dbReference type="PANTHER" id="PTHR40447:SF1">
    <property type="entry name" value="ANAEROBIC SULFITE REDUCTASE SUBUNIT A"/>
    <property type="match status" value="1"/>
</dbReference>
<evidence type="ECO:0000313" key="5">
    <source>
        <dbReference type="EMBL" id="AUR52735.1"/>
    </source>
</evidence>
<dbReference type="PROSITE" id="PS00198">
    <property type="entry name" value="4FE4S_FER_1"/>
    <property type="match status" value="2"/>
</dbReference>
<keyword evidence="3" id="KW-0411">Iron-sulfur</keyword>
<proteinExistence type="predicted"/>
<dbReference type="KEGG" id="nba:CUN60_10645"/>
<dbReference type="InterPro" id="IPR017896">
    <property type="entry name" value="4Fe4S_Fe-S-bd"/>
</dbReference>
<evidence type="ECO:0000256" key="2">
    <source>
        <dbReference type="ARBA" id="ARBA00023004"/>
    </source>
</evidence>
<accession>A0A2I7N922</accession>
<dbReference type="Pfam" id="PF17179">
    <property type="entry name" value="Fer4_22"/>
    <property type="match status" value="1"/>
</dbReference>
<dbReference type="RefSeq" id="WP_102952023.1">
    <property type="nucleotide sequence ID" value="NZ_CP024847.1"/>
</dbReference>
<protein>
    <submittedName>
        <fullName evidence="5">Sulfite reductase subunit A</fullName>
    </submittedName>
</protein>
<dbReference type="PROSITE" id="PS51379">
    <property type="entry name" value="4FE4S_FER_2"/>
    <property type="match status" value="2"/>
</dbReference>
<gene>
    <name evidence="5" type="ORF">CUN60_10645</name>
</gene>
<keyword evidence="6" id="KW-1185">Reference proteome</keyword>
<evidence type="ECO:0000259" key="4">
    <source>
        <dbReference type="PROSITE" id="PS51379"/>
    </source>
</evidence>
<dbReference type="InterPro" id="IPR017900">
    <property type="entry name" value="4Fe4S_Fe_S_CS"/>
</dbReference>
<dbReference type="PANTHER" id="PTHR40447">
    <property type="entry name" value="ANAEROBIC SULFITE REDUCTASE SUBUNIT A"/>
    <property type="match status" value="1"/>
</dbReference>
<keyword evidence="1" id="KW-0479">Metal-binding</keyword>
<evidence type="ECO:0000313" key="6">
    <source>
        <dbReference type="Proteomes" id="UP000236655"/>
    </source>
</evidence>
<evidence type="ECO:0000256" key="3">
    <source>
        <dbReference type="ARBA" id="ARBA00023014"/>
    </source>
</evidence>
<sequence>MSHYYFIPHTKIDQILSYFKGNGYKCLAPRHLEGGISYAPISKAEDLPWGYVDEQKPGHYQITKTESPQAFGFTVPTASVKPMLFKAKETVWKVKRDDSGKLAFESVVDVEKIAVFGVRPCDLRGIEIQDRVFQHNSYNDIRYSKRRENQFIIAMNCGTSHFNCFCVALGDYPRADKGYDLALTEINAGFVAEIGSDKGRELLLYLEVDAATGAEVEHALNLIDNAAQMQHKQLPPIKEVEAKLMANLEHEAWDDVASRCLSCGSCTNSCPTCFCHTERDIPNVLGTETEHTREWDSCFSIDHSYTHGETYRENPKYRYRQWLTHKFSTWRDQFRTKGCVGCGRCVTWCPVKIDVVDEINTICK</sequence>
<dbReference type="GO" id="GO:0046872">
    <property type="term" value="F:metal ion binding"/>
    <property type="evidence" value="ECO:0007669"/>
    <property type="project" value="UniProtKB-KW"/>
</dbReference>
<dbReference type="EMBL" id="CP024847">
    <property type="protein sequence ID" value="AUR52735.1"/>
    <property type="molecule type" value="Genomic_DNA"/>
</dbReference>
<feature type="domain" description="4Fe-4S ferredoxin-type" evidence="4">
    <location>
        <begin position="330"/>
        <end position="358"/>
    </location>
</feature>
<dbReference type="InterPro" id="IPR009051">
    <property type="entry name" value="Helical_ferredxn"/>
</dbReference>
<dbReference type="OrthoDB" id="9795302at2"/>
<dbReference type="SUPFAM" id="SSF46548">
    <property type="entry name" value="alpha-helical ferredoxin"/>
    <property type="match status" value="1"/>
</dbReference>
<dbReference type="AlphaFoldDB" id="A0A2I7N922"/>
<organism evidence="5 6">
    <name type="scientific">Aquella oligotrophica</name>
    <dbReference type="NCBI Taxonomy" id="2067065"/>
    <lineage>
        <taxon>Bacteria</taxon>
        <taxon>Pseudomonadati</taxon>
        <taxon>Pseudomonadota</taxon>
        <taxon>Betaproteobacteria</taxon>
        <taxon>Neisseriales</taxon>
        <taxon>Neisseriaceae</taxon>
        <taxon>Aquella</taxon>
    </lineage>
</organism>
<dbReference type="GO" id="GO:0051536">
    <property type="term" value="F:iron-sulfur cluster binding"/>
    <property type="evidence" value="ECO:0007669"/>
    <property type="project" value="UniProtKB-KW"/>
</dbReference>
<reference evidence="6" key="1">
    <citation type="submission" date="2017-11" db="EMBL/GenBank/DDBJ databases">
        <authorList>
            <person name="Chan K.G."/>
            <person name="Lee L.S."/>
        </authorList>
    </citation>
    <scope>NUCLEOTIDE SEQUENCE [LARGE SCALE GENOMIC DNA]</scope>
    <source>
        <strain evidence="6">DSM 100970</strain>
    </source>
</reference>
<name>A0A2I7N922_9NEIS</name>
<feature type="domain" description="4Fe-4S ferredoxin-type" evidence="4">
    <location>
        <begin position="249"/>
        <end position="280"/>
    </location>
</feature>
<keyword evidence="2" id="KW-0408">Iron</keyword>
<dbReference type="Gene3D" id="1.10.1060.10">
    <property type="entry name" value="Alpha-helical ferredoxin"/>
    <property type="match status" value="1"/>
</dbReference>
<dbReference type="Proteomes" id="UP000236655">
    <property type="component" value="Chromosome"/>
</dbReference>